<keyword evidence="9" id="KW-1185">Reference proteome</keyword>
<feature type="transmembrane region" description="Helical" evidence="6">
    <location>
        <begin position="669"/>
        <end position="694"/>
    </location>
</feature>
<dbReference type="InterPro" id="IPR012496">
    <property type="entry name" value="TMC_dom"/>
</dbReference>
<feature type="transmembrane region" description="Helical" evidence="6">
    <location>
        <begin position="492"/>
        <end position="516"/>
    </location>
</feature>
<dbReference type="AlphaFoldDB" id="A0A8U0Q287"/>
<keyword evidence="5 6" id="KW-0472">Membrane</keyword>
<keyword evidence="4 6" id="KW-1133">Transmembrane helix</keyword>
<feature type="transmembrane region" description="Helical" evidence="6">
    <location>
        <begin position="318"/>
        <end position="337"/>
    </location>
</feature>
<dbReference type="PANTHER" id="PTHR23302">
    <property type="entry name" value="TRANSMEMBRANE CHANNEL-RELATED"/>
    <property type="match status" value="1"/>
</dbReference>
<organism evidence="9 10">
    <name type="scientific">Salvelinus namaycush</name>
    <name type="common">Lake trout</name>
    <name type="synonym">Salmo namaycush</name>
    <dbReference type="NCBI Taxonomy" id="8040"/>
    <lineage>
        <taxon>Eukaryota</taxon>
        <taxon>Metazoa</taxon>
        <taxon>Chordata</taxon>
        <taxon>Craniata</taxon>
        <taxon>Vertebrata</taxon>
        <taxon>Euteleostomi</taxon>
        <taxon>Actinopterygii</taxon>
        <taxon>Neopterygii</taxon>
        <taxon>Teleostei</taxon>
        <taxon>Protacanthopterygii</taxon>
        <taxon>Salmoniformes</taxon>
        <taxon>Salmonidae</taxon>
        <taxon>Salmoninae</taxon>
        <taxon>Salvelinus</taxon>
    </lineage>
</organism>
<evidence type="ECO:0000256" key="4">
    <source>
        <dbReference type="ARBA" id="ARBA00022989"/>
    </source>
</evidence>
<feature type="domain" description="TMC" evidence="8">
    <location>
        <begin position="561"/>
        <end position="667"/>
    </location>
</feature>
<evidence type="ECO:0000256" key="7">
    <source>
        <dbReference type="SAM" id="MobiDB-lite"/>
    </source>
</evidence>
<name>A0A8U0Q287_SALNM</name>
<proteinExistence type="inferred from homology"/>
<feature type="compositionally biased region" description="Polar residues" evidence="7">
    <location>
        <begin position="988"/>
        <end position="1001"/>
    </location>
</feature>
<feature type="region of interest" description="Disordered" evidence="7">
    <location>
        <begin position="895"/>
        <end position="919"/>
    </location>
</feature>
<dbReference type="Proteomes" id="UP000808372">
    <property type="component" value="Chromosome 39"/>
</dbReference>
<dbReference type="Pfam" id="PF07810">
    <property type="entry name" value="TMC"/>
    <property type="match status" value="1"/>
</dbReference>
<feature type="transmembrane region" description="Helical" evidence="6">
    <location>
        <begin position="357"/>
        <end position="379"/>
    </location>
</feature>
<protein>
    <recommendedName>
        <fullName evidence="6">Transmembrane channel-like protein</fullName>
    </recommendedName>
</protein>
<dbReference type="GO" id="GO:0008381">
    <property type="term" value="F:mechanosensitive monoatomic ion channel activity"/>
    <property type="evidence" value="ECO:0007669"/>
    <property type="project" value="TreeGrafter"/>
</dbReference>
<comment type="similarity">
    <text evidence="2 6">Belongs to the TMC family.</text>
</comment>
<feature type="compositionally biased region" description="Basic and acidic residues" evidence="7">
    <location>
        <begin position="16"/>
        <end position="27"/>
    </location>
</feature>
<feature type="compositionally biased region" description="Basic residues" evidence="7">
    <location>
        <begin position="798"/>
        <end position="809"/>
    </location>
</feature>
<dbReference type="RefSeq" id="XP_038835270.1">
    <property type="nucleotide sequence ID" value="XM_038979342.1"/>
</dbReference>
<evidence type="ECO:0000256" key="1">
    <source>
        <dbReference type="ARBA" id="ARBA00004141"/>
    </source>
</evidence>
<feature type="region of interest" description="Disordered" evidence="7">
    <location>
        <begin position="1"/>
        <end position="86"/>
    </location>
</feature>
<feature type="transmembrane region" description="Helical" evidence="6">
    <location>
        <begin position="570"/>
        <end position="588"/>
    </location>
</feature>
<feature type="compositionally biased region" description="Basic and acidic residues" evidence="7">
    <location>
        <begin position="46"/>
        <end position="58"/>
    </location>
</feature>
<evidence type="ECO:0000313" key="10">
    <source>
        <dbReference type="RefSeq" id="XP_038835270.1"/>
    </source>
</evidence>
<evidence type="ECO:0000256" key="6">
    <source>
        <dbReference type="RuleBase" id="RU310713"/>
    </source>
</evidence>
<feature type="transmembrane region" description="Helical" evidence="6">
    <location>
        <begin position="283"/>
        <end position="306"/>
    </location>
</feature>
<feature type="compositionally biased region" description="Low complexity" evidence="7">
    <location>
        <begin position="1"/>
        <end position="13"/>
    </location>
</feature>
<dbReference type="KEGG" id="snh:120033055"/>
<feature type="compositionally biased region" description="Polar residues" evidence="7">
    <location>
        <begin position="29"/>
        <end position="41"/>
    </location>
</feature>
<evidence type="ECO:0000256" key="2">
    <source>
        <dbReference type="ARBA" id="ARBA00006510"/>
    </source>
</evidence>
<evidence type="ECO:0000256" key="3">
    <source>
        <dbReference type="ARBA" id="ARBA00022692"/>
    </source>
</evidence>
<evidence type="ECO:0000256" key="5">
    <source>
        <dbReference type="ARBA" id="ARBA00023136"/>
    </source>
</evidence>
<comment type="subcellular location">
    <subcellularLocation>
        <location evidence="1 6">Membrane</location>
        <topology evidence="1 6">Multi-pass membrane protein</topology>
    </subcellularLocation>
</comment>
<gene>
    <name evidence="10" type="primary">LOC120033055</name>
</gene>
<keyword evidence="3 6" id="KW-0812">Transmembrane</keyword>
<feature type="region of interest" description="Disordered" evidence="7">
    <location>
        <begin position="834"/>
        <end position="854"/>
    </location>
</feature>
<dbReference type="OrthoDB" id="1936208at2759"/>
<dbReference type="PANTHER" id="PTHR23302:SF5">
    <property type="entry name" value="TRANSMEMBRANE CHANNEL-LIKE PROTEIN 5"/>
    <property type="match status" value="1"/>
</dbReference>
<feature type="region of interest" description="Disordered" evidence="7">
    <location>
        <begin position="798"/>
        <end position="821"/>
    </location>
</feature>
<accession>A0A8U0Q287</accession>
<feature type="transmembrane region" description="Helical" evidence="6">
    <location>
        <begin position="528"/>
        <end position="550"/>
    </location>
</feature>
<evidence type="ECO:0000259" key="8">
    <source>
        <dbReference type="Pfam" id="PF07810"/>
    </source>
</evidence>
<feature type="region of interest" description="Disordered" evidence="7">
    <location>
        <begin position="954"/>
        <end position="1006"/>
    </location>
</feature>
<feature type="transmembrane region" description="Helical" evidence="6">
    <location>
        <begin position="446"/>
        <end position="471"/>
    </location>
</feature>
<dbReference type="GeneID" id="120033055"/>
<dbReference type="InterPro" id="IPR038900">
    <property type="entry name" value="TMC"/>
</dbReference>
<evidence type="ECO:0000313" key="9">
    <source>
        <dbReference type="Proteomes" id="UP000808372"/>
    </source>
</evidence>
<reference evidence="10" key="1">
    <citation type="submission" date="2025-08" db="UniProtKB">
        <authorList>
            <consortium name="RefSeq"/>
        </authorList>
    </citation>
    <scope>IDENTIFICATION</scope>
    <source>
        <tissue evidence="10">White muscle</tissue>
    </source>
</reference>
<dbReference type="GO" id="GO:0005886">
    <property type="term" value="C:plasma membrane"/>
    <property type="evidence" value="ECO:0007669"/>
    <property type="project" value="InterPro"/>
</dbReference>
<sequence length="1020" mass="115258">MSHYNNTGGYNNTAYHDSDTLEIDRSPSRKSQSQSHHSNPHGNPYPRDDGAAGERGRSDLLQLPGGVQSSYDDAQERVPWGGWQEGSWRGRDSIPMGLLPPRSESPRWQQHDLNHSGYQIDQATHYDTMPPVRLPSATSGHVSMRFRGSRKMSLFPVGEAALGNLGLSEDDIRNEMENEEHNLVQELVAMSTRDRIKAIRDLPMSFDDKKHIRGQVLALKSFKKSRQLNCFSDCSTTVSLAFRRCGANMTLARQTLELWRGTMKEVEGKFGTGVLSYFKFLKWLLMFNIFSFLVNFGFITIPQLIYHPTPDIPAGVSFRGLEILTGAGYFSHTVMYYGGYSNKTQGTGGWPEYNMQLAYFFTIAAYMVLCGAALIYSMASSFRKKYVLADSGLGGAWQLLCSWDFSVTNEKAVRQRKNNLRIQLKESLSEKVQVALLPLTERLKHYGVFLGTWLLSTGMALGCGASVYFLCQYDTSRTRKSADKASGSLLEEAATLLLPFVVSLINLVVPLFYSLFKKIEHYSNPRMQVYAIIVRNVILKMSILAILCYYWMKDVANTFSCWESIVGQALYRLVIMDFLFVMLGSFFGEFLSNVIGTKCIQSLGVPEFDVARNVLDLIYAQTLAWIGIYFSPLLPVIQIIKFFILFYLKKVSLTQNCQPPRRAGRAAQMQTIFIAILFFPSFVGALSMVAYTVWTLPPSDKCGPFRGLNTTFSAIQIWMDDLNGVDAFQWTVWIYQHVIRSEIFYFLVSLIILVFIYIFRQITQGRQLLIILLRQQIVNEGKDKAFLLEKLQTLQKSKQNKQKKKKQVRKRQENESSTGMQQALIARQRLEQENGDSSSSFGVPMPSGHSVSTTSSAMMQAMLARQYAEDQDVASYRGVPFPADQTPASSSALIQAMQARQRAESQNEDEFYRAPVQSQNPVNALPSAMIQVMQARQRAESEQEEDEFYRAPIHSEHPVSSTSSAMIQVMQARQRAEEEESECYRAPASSQHPDASGTGSALIQAMLARQQVEEEYGDRY</sequence>
<feature type="transmembrane region" description="Helical" evidence="6">
    <location>
        <begin position="623"/>
        <end position="648"/>
    </location>
</feature>
<feature type="transmembrane region" description="Helical" evidence="6">
    <location>
        <begin position="743"/>
        <end position="759"/>
    </location>
</feature>